<keyword evidence="2" id="KW-0812">Transmembrane</keyword>
<protein>
    <submittedName>
        <fullName evidence="3">Uncharacterized protein</fullName>
    </submittedName>
</protein>
<accession>A0A182UDU2</accession>
<proteinExistence type="predicted"/>
<feature type="compositionally biased region" description="Low complexity" evidence="1">
    <location>
        <begin position="43"/>
        <end position="56"/>
    </location>
</feature>
<sequence length="157" mass="16532">MSDVKRVTLTTISDVVKKGGTSPFGALSSAFESSTAAAIHPFGSSKGGETTSSGPTAGSGGGGAATAAKKLKTVRLELNLFEPTADSFPEFNFSKLIHVEQVGSRGVVRGNVCRKRGHLCRVCMCVLGAQFLLFCFPSIVKFCYGRKGGMFRLFSNP</sequence>
<dbReference type="Proteomes" id="UP000075902">
    <property type="component" value="Unassembled WGS sequence"/>
</dbReference>
<evidence type="ECO:0000313" key="3">
    <source>
        <dbReference type="EnsemblMetazoa" id="AMEC018605-PA"/>
    </source>
</evidence>
<evidence type="ECO:0000256" key="2">
    <source>
        <dbReference type="SAM" id="Phobius"/>
    </source>
</evidence>
<keyword evidence="2" id="KW-1133">Transmembrane helix</keyword>
<evidence type="ECO:0000256" key="1">
    <source>
        <dbReference type="SAM" id="MobiDB-lite"/>
    </source>
</evidence>
<keyword evidence="2" id="KW-0472">Membrane</keyword>
<dbReference type="AlphaFoldDB" id="A0A182UDU2"/>
<reference evidence="3" key="2">
    <citation type="submission" date="2020-05" db="UniProtKB">
        <authorList>
            <consortium name="EnsemblMetazoa"/>
        </authorList>
    </citation>
    <scope>IDENTIFICATION</scope>
    <source>
        <strain evidence="3">CM1001059</strain>
    </source>
</reference>
<feature type="region of interest" description="Disordered" evidence="1">
    <location>
        <begin position="42"/>
        <end position="65"/>
    </location>
</feature>
<dbReference type="VEuPathDB" id="VectorBase:AMEC018605"/>
<dbReference type="EnsemblMetazoa" id="AMEC018605-RA">
    <property type="protein sequence ID" value="AMEC018605-PA"/>
    <property type="gene ID" value="AMEC018605"/>
</dbReference>
<feature type="transmembrane region" description="Helical" evidence="2">
    <location>
        <begin position="119"/>
        <end position="140"/>
    </location>
</feature>
<organism evidence="3 4">
    <name type="scientific">Anopheles melas</name>
    <dbReference type="NCBI Taxonomy" id="34690"/>
    <lineage>
        <taxon>Eukaryota</taxon>
        <taxon>Metazoa</taxon>
        <taxon>Ecdysozoa</taxon>
        <taxon>Arthropoda</taxon>
        <taxon>Hexapoda</taxon>
        <taxon>Insecta</taxon>
        <taxon>Pterygota</taxon>
        <taxon>Neoptera</taxon>
        <taxon>Endopterygota</taxon>
        <taxon>Diptera</taxon>
        <taxon>Nematocera</taxon>
        <taxon>Culicoidea</taxon>
        <taxon>Culicidae</taxon>
        <taxon>Anophelinae</taxon>
        <taxon>Anopheles</taxon>
    </lineage>
</organism>
<dbReference type="STRING" id="34690.A0A182UDU2"/>
<keyword evidence="4" id="KW-1185">Reference proteome</keyword>
<name>A0A182UDU2_9DIPT</name>
<evidence type="ECO:0000313" key="4">
    <source>
        <dbReference type="Proteomes" id="UP000075902"/>
    </source>
</evidence>
<reference evidence="4" key="1">
    <citation type="submission" date="2014-01" db="EMBL/GenBank/DDBJ databases">
        <title>The Genome Sequence of Anopheles melas CM1001059_A (V2).</title>
        <authorList>
            <consortium name="The Broad Institute Genomics Platform"/>
            <person name="Neafsey D.E."/>
            <person name="Besansky N."/>
            <person name="Howell P."/>
            <person name="Walton C."/>
            <person name="Young S.K."/>
            <person name="Zeng Q."/>
            <person name="Gargeya S."/>
            <person name="Fitzgerald M."/>
            <person name="Haas B."/>
            <person name="Abouelleil A."/>
            <person name="Allen A.W."/>
            <person name="Alvarado L."/>
            <person name="Arachchi H.M."/>
            <person name="Berlin A.M."/>
            <person name="Chapman S.B."/>
            <person name="Gainer-Dewar J."/>
            <person name="Goldberg J."/>
            <person name="Griggs A."/>
            <person name="Gujja S."/>
            <person name="Hansen M."/>
            <person name="Howarth C."/>
            <person name="Imamovic A."/>
            <person name="Ireland A."/>
            <person name="Larimer J."/>
            <person name="McCowan C."/>
            <person name="Murphy C."/>
            <person name="Pearson M."/>
            <person name="Poon T.W."/>
            <person name="Priest M."/>
            <person name="Roberts A."/>
            <person name="Saif S."/>
            <person name="Shea T."/>
            <person name="Sisk P."/>
            <person name="Sykes S."/>
            <person name="Wortman J."/>
            <person name="Nusbaum C."/>
            <person name="Birren B."/>
        </authorList>
    </citation>
    <scope>NUCLEOTIDE SEQUENCE [LARGE SCALE GENOMIC DNA]</scope>
    <source>
        <strain evidence="4">CM1001059</strain>
    </source>
</reference>